<accession>A0A9W8TGR3</accession>
<feature type="domain" description="Protein kinase" evidence="2">
    <location>
        <begin position="281"/>
        <end position="566"/>
    </location>
</feature>
<dbReference type="InterPro" id="IPR011009">
    <property type="entry name" value="Kinase-like_dom_sf"/>
</dbReference>
<dbReference type="PROSITE" id="PS50011">
    <property type="entry name" value="PROTEIN_KINASE_DOM"/>
    <property type="match status" value="1"/>
</dbReference>
<evidence type="ECO:0000259" key="2">
    <source>
        <dbReference type="PROSITE" id="PS50011"/>
    </source>
</evidence>
<feature type="compositionally biased region" description="Pro residues" evidence="1">
    <location>
        <begin position="21"/>
        <end position="30"/>
    </location>
</feature>
<dbReference type="SUPFAM" id="SSF56112">
    <property type="entry name" value="Protein kinase-like (PK-like)"/>
    <property type="match status" value="1"/>
</dbReference>
<dbReference type="EMBL" id="JANPWZ010002823">
    <property type="protein sequence ID" value="KAJ3555870.1"/>
    <property type="molecule type" value="Genomic_DNA"/>
</dbReference>
<dbReference type="VEuPathDB" id="FungiDB:F4678DRAFT_476227"/>
<dbReference type="AlphaFoldDB" id="A0A9W8TGR3"/>
<dbReference type="PANTHER" id="PTHR24359">
    <property type="entry name" value="SERINE/THREONINE-PROTEIN KINASE SBK1"/>
    <property type="match status" value="1"/>
</dbReference>
<dbReference type="InterPro" id="IPR000719">
    <property type="entry name" value="Prot_kinase_dom"/>
</dbReference>
<feature type="region of interest" description="Disordered" evidence="1">
    <location>
        <begin position="1"/>
        <end position="53"/>
    </location>
</feature>
<dbReference type="GO" id="GO:0005524">
    <property type="term" value="F:ATP binding"/>
    <property type="evidence" value="ECO:0007669"/>
    <property type="project" value="InterPro"/>
</dbReference>
<name>A0A9W8TGR3_9PEZI</name>
<reference evidence="3" key="1">
    <citation type="submission" date="2022-07" db="EMBL/GenBank/DDBJ databases">
        <title>Genome Sequence of Xylaria arbuscula.</title>
        <authorList>
            <person name="Buettner E."/>
        </authorList>
    </citation>
    <scope>NUCLEOTIDE SEQUENCE</scope>
    <source>
        <strain evidence="3">VT107</strain>
    </source>
</reference>
<dbReference type="GO" id="GO:0004674">
    <property type="term" value="F:protein serine/threonine kinase activity"/>
    <property type="evidence" value="ECO:0007669"/>
    <property type="project" value="TreeGrafter"/>
</dbReference>
<dbReference type="CDD" id="cd00180">
    <property type="entry name" value="PKc"/>
    <property type="match status" value="1"/>
</dbReference>
<evidence type="ECO:0000313" key="3">
    <source>
        <dbReference type="EMBL" id="KAJ3555870.1"/>
    </source>
</evidence>
<dbReference type="Pfam" id="PF00069">
    <property type="entry name" value="Pkinase"/>
    <property type="match status" value="1"/>
</dbReference>
<sequence>MPVYTVRGSEYDDDDDDLPDTLPPPSPPPQAENATDAEPNDKTSPVADPVVDPVVDPGEVAITRQSKLLYNWAELNLESISHKGEFLLRAFLITHLPCCLLSYPDRSHCDSWFSVDGADDESEPTRICAIGPGEKQVGVAIQSSKVRCLMFFDPADDRLIIINTMPKTLYCKSARTGATLDIPFNGTAVMAEDEWELSTGWNACHIQCKVLGRKPLRITQDPGTKRSSAAENHVAKRTRRPVGEDFNRVTIPRGSFPNNPLLHIVRGDAVHVETGVKDYTLKLLEPVADMRLESSFKAKHSRISGKIVVVKIIKPNSRRKESAVQAIETWIAEFLVHSSLGSHHAIVPYLGSDARFNALFTEYIDAKPLTYHVKDQSNQEFNDGIYRAWRILCDIASALSFLHSKKIIHGGIQLANILFHPVRGAVLANFSLSFKEGERPVSNGLPWYQPPQFLEQMDAHSTSMDMWALGVVMLWALSKIPMPESAKHWVVEHIHLEKAATDVVRKAETRMEDWLATVQAGSNTLQEEGEQMGELGEMAGLIGALVQQREQERIDAATLVEELAKFDLKS</sequence>
<evidence type="ECO:0000313" key="4">
    <source>
        <dbReference type="Proteomes" id="UP001148614"/>
    </source>
</evidence>
<dbReference type="SMART" id="SM00220">
    <property type="entry name" value="S_TKc"/>
    <property type="match status" value="1"/>
</dbReference>
<comment type="caution">
    <text evidence="3">The sequence shown here is derived from an EMBL/GenBank/DDBJ whole genome shotgun (WGS) entry which is preliminary data.</text>
</comment>
<gene>
    <name evidence="3" type="ORF">NPX13_g10266</name>
</gene>
<organism evidence="3 4">
    <name type="scientific">Xylaria arbuscula</name>
    <dbReference type="NCBI Taxonomy" id="114810"/>
    <lineage>
        <taxon>Eukaryota</taxon>
        <taxon>Fungi</taxon>
        <taxon>Dikarya</taxon>
        <taxon>Ascomycota</taxon>
        <taxon>Pezizomycotina</taxon>
        <taxon>Sordariomycetes</taxon>
        <taxon>Xylariomycetidae</taxon>
        <taxon>Xylariales</taxon>
        <taxon>Xylariaceae</taxon>
        <taxon>Xylaria</taxon>
    </lineage>
</organism>
<dbReference type="Proteomes" id="UP001148614">
    <property type="component" value="Unassembled WGS sequence"/>
</dbReference>
<proteinExistence type="predicted"/>
<keyword evidence="4" id="KW-1185">Reference proteome</keyword>
<protein>
    <recommendedName>
        <fullName evidence="2">Protein kinase domain-containing protein</fullName>
    </recommendedName>
</protein>
<dbReference type="Gene3D" id="1.10.510.10">
    <property type="entry name" value="Transferase(Phosphotransferase) domain 1"/>
    <property type="match status" value="1"/>
</dbReference>
<dbReference type="PANTHER" id="PTHR24359:SF1">
    <property type="entry name" value="INHIBITOR OF NUCLEAR FACTOR KAPPA-B KINASE EPSILON SUBUNIT HOMOLOG 1-RELATED"/>
    <property type="match status" value="1"/>
</dbReference>
<evidence type="ECO:0000256" key="1">
    <source>
        <dbReference type="SAM" id="MobiDB-lite"/>
    </source>
</evidence>